<dbReference type="GO" id="GO:0006302">
    <property type="term" value="P:double-strand break repair"/>
    <property type="evidence" value="ECO:0007669"/>
    <property type="project" value="InterPro"/>
</dbReference>
<feature type="domain" description="Rad50/SbcC-type AAA" evidence="2">
    <location>
        <begin position="7"/>
        <end position="228"/>
    </location>
</feature>
<dbReference type="Gene3D" id="3.40.50.300">
    <property type="entry name" value="P-loop containing nucleotide triphosphate hydrolases"/>
    <property type="match status" value="2"/>
</dbReference>
<keyword evidence="1" id="KW-0175">Coiled coil</keyword>
<reference evidence="3" key="1">
    <citation type="submission" date="2023-03" db="EMBL/GenBank/DDBJ databases">
        <authorList>
            <person name="Shen W."/>
            <person name="Cai J."/>
        </authorList>
    </citation>
    <scope>NUCLEOTIDE SEQUENCE</scope>
    <source>
        <strain evidence="3">B245-2</strain>
    </source>
</reference>
<dbReference type="PANTHER" id="PTHR32182:SF0">
    <property type="entry name" value="DNA REPLICATION AND REPAIR PROTEIN RECF"/>
    <property type="match status" value="1"/>
</dbReference>
<dbReference type="SUPFAM" id="SSF52540">
    <property type="entry name" value="P-loop containing nucleoside triphosphate hydrolases"/>
    <property type="match status" value="1"/>
</dbReference>
<name>A0AAW8TMT1_9ENTE</name>
<dbReference type="GO" id="GO:0000731">
    <property type="term" value="P:DNA synthesis involved in DNA repair"/>
    <property type="evidence" value="ECO:0007669"/>
    <property type="project" value="TreeGrafter"/>
</dbReference>
<evidence type="ECO:0000313" key="3">
    <source>
        <dbReference type="EMBL" id="MDT2796520.1"/>
    </source>
</evidence>
<gene>
    <name evidence="3" type="ORF">P7H47_04560</name>
</gene>
<organism evidence="3 4">
    <name type="scientific">Enterococcus cecorum</name>
    <dbReference type="NCBI Taxonomy" id="44008"/>
    <lineage>
        <taxon>Bacteria</taxon>
        <taxon>Bacillati</taxon>
        <taxon>Bacillota</taxon>
        <taxon>Bacilli</taxon>
        <taxon>Lactobacillales</taxon>
        <taxon>Enterococcaceae</taxon>
        <taxon>Enterococcus</taxon>
    </lineage>
</organism>
<dbReference type="RefSeq" id="WP_282007547.1">
    <property type="nucleotide sequence ID" value="NZ_CP184653.1"/>
</dbReference>
<dbReference type="GO" id="GO:0016887">
    <property type="term" value="F:ATP hydrolysis activity"/>
    <property type="evidence" value="ECO:0007669"/>
    <property type="project" value="InterPro"/>
</dbReference>
<dbReference type="Pfam" id="PF13476">
    <property type="entry name" value="AAA_23"/>
    <property type="match status" value="1"/>
</dbReference>
<dbReference type="Proteomes" id="UP001255696">
    <property type="component" value="Unassembled WGS sequence"/>
</dbReference>
<evidence type="ECO:0000313" key="4">
    <source>
        <dbReference type="Proteomes" id="UP001255696"/>
    </source>
</evidence>
<evidence type="ECO:0000259" key="2">
    <source>
        <dbReference type="Pfam" id="PF13476"/>
    </source>
</evidence>
<accession>A0AAW8TMT1</accession>
<dbReference type="AlphaFoldDB" id="A0AAW8TMT1"/>
<dbReference type="PANTHER" id="PTHR32182">
    <property type="entry name" value="DNA REPLICATION AND REPAIR PROTEIN RECF"/>
    <property type="match status" value="1"/>
</dbReference>
<feature type="coiled-coil region" evidence="1">
    <location>
        <begin position="611"/>
        <end position="655"/>
    </location>
</feature>
<dbReference type="InterPro" id="IPR027417">
    <property type="entry name" value="P-loop_NTPase"/>
</dbReference>
<proteinExistence type="predicted"/>
<sequence>MQYRIQSVRLKNFKCFDGSKYYEFILDDTKNPIILTGPNGFGKTTFFDAIELIFSNKITRFNESIEKGNIDLQKNVLLNEANSDGFIVCTLINENREHMSLFARINHRMHKVNYSDSITYGMINDSIVTKNLDRYISEYSDWRKSISEFDVLKYSKENFAVYYYISQAESVHFLKQSITQRKDALNALLDLGDVENWVKFLQDELIGKTVSSSNVIINEEIKSLDAKINEDIIQLKSLGVTTKSGYEFEFFNIINLGKMDNVPLWDSEKLEEVDTFELERGIRDIDRISYLMKDYEDYKNHLWNKKLESAMISGVEDFLLSCEYVKNKKIDIDSIKHTIELKKRVVEIFNNSVFLRRTEIVPSDYSADGMRKLKKLFPEGVLFDIEAVQRMCIKLIEMNKNLSSKQEVIKKLESARLALYEANEKFDENAEKCPYCGQQYGESIKLKEAYEAAHDLLEKENGEELKKYNELLKQLKKAVKESKQALNKEIGPLNDSNVTAILDEIDRLSTFISDKKRVENVEILIPLITVDKAFENMRKQEQKNEFQRMVIEAKKPFSSESFPNNLSSYAYDSLIEEYPGIEWTKQNLLKDEKMIDKKKGYIKAAINSKKNKKANEIKARIKENIRRWQALKVLREDLKNIHKVYTNAIESYKNQILNRLRVPLLIYTGKILQDYQNGLGVFISKDEMRFVTNGDVKHDILNTFSSGQLSGFVLAFLFSMNKQYVKESEDNIGFILIDDPVQTMDDINISSMIEVLRNDFKDRQIILSTHETDKENYILYKFFKYNRIGQSFNVKDRLYGI</sequence>
<dbReference type="EMBL" id="JARQBI010000008">
    <property type="protein sequence ID" value="MDT2796520.1"/>
    <property type="molecule type" value="Genomic_DNA"/>
</dbReference>
<evidence type="ECO:0000256" key="1">
    <source>
        <dbReference type="SAM" id="Coils"/>
    </source>
</evidence>
<feature type="coiled-coil region" evidence="1">
    <location>
        <begin position="454"/>
        <end position="489"/>
    </location>
</feature>
<dbReference type="InterPro" id="IPR038729">
    <property type="entry name" value="Rad50/SbcC_AAA"/>
</dbReference>
<protein>
    <submittedName>
        <fullName evidence="3">AAA family ATPase</fullName>
    </submittedName>
</protein>
<comment type="caution">
    <text evidence="3">The sequence shown here is derived from an EMBL/GenBank/DDBJ whole genome shotgun (WGS) entry which is preliminary data.</text>
</comment>